<proteinExistence type="predicted"/>
<dbReference type="AlphaFoldDB" id="A0AAV1U1K8"/>
<protein>
    <submittedName>
        <fullName evidence="1">Uncharacterized protein</fullName>
    </submittedName>
</protein>
<evidence type="ECO:0000313" key="1">
    <source>
        <dbReference type="EMBL" id="CAK7927911.1"/>
    </source>
</evidence>
<dbReference type="EMBL" id="CAKLBY020000118">
    <property type="protein sequence ID" value="CAK7927911.1"/>
    <property type="molecule type" value="Genomic_DNA"/>
</dbReference>
<name>A0AAV1U1K8_9STRA</name>
<accession>A0AAV1U1K8</accession>
<sequence>MANYPASSIKLTIKTRMNCLACAQGKQVKEKQSKKDTGNNSPIDVIGGVICSNLKSPMTPRDLLGNRYLDNFIDHRSNYCRVFLAKSKDVAALKFKHILVSFEREFHCRIHVLRVVNDTPRHDVSEKCSVAQPVWYGSTIPKVTGSIPVGRVNKKVKPSGSGVWGAPALSCQTVTSPTFGTFGCLETHDQN</sequence>
<comment type="caution">
    <text evidence="1">The sequence shown here is derived from an EMBL/GenBank/DDBJ whole genome shotgun (WGS) entry which is preliminary data.</text>
</comment>
<gene>
    <name evidence="1" type="ORF">PM001_LOCUS13061</name>
</gene>
<dbReference type="Proteomes" id="UP001162060">
    <property type="component" value="Unassembled WGS sequence"/>
</dbReference>
<dbReference type="PANTHER" id="PTHR42648:SF28">
    <property type="entry name" value="TRANSPOSON-ENCODED PROTEIN WITH RIBONUCLEASE H-LIKE AND RETROVIRUS ZINC FINGER-LIKE DOMAINS"/>
    <property type="match status" value="1"/>
</dbReference>
<dbReference type="PANTHER" id="PTHR42648">
    <property type="entry name" value="TRANSPOSASE, PUTATIVE-RELATED"/>
    <property type="match status" value="1"/>
</dbReference>
<evidence type="ECO:0000313" key="2">
    <source>
        <dbReference type="Proteomes" id="UP001162060"/>
    </source>
</evidence>
<reference evidence="1" key="1">
    <citation type="submission" date="2024-01" db="EMBL/GenBank/DDBJ databases">
        <authorList>
            <person name="Webb A."/>
        </authorList>
    </citation>
    <scope>NUCLEOTIDE SEQUENCE</scope>
    <source>
        <strain evidence="1">Pm1</strain>
    </source>
</reference>
<dbReference type="InterPro" id="IPR039537">
    <property type="entry name" value="Retrotran_Ty1/copia-like"/>
</dbReference>
<organism evidence="1 2">
    <name type="scientific">Peronospora matthiolae</name>
    <dbReference type="NCBI Taxonomy" id="2874970"/>
    <lineage>
        <taxon>Eukaryota</taxon>
        <taxon>Sar</taxon>
        <taxon>Stramenopiles</taxon>
        <taxon>Oomycota</taxon>
        <taxon>Peronosporomycetes</taxon>
        <taxon>Peronosporales</taxon>
        <taxon>Peronosporaceae</taxon>
        <taxon>Peronospora</taxon>
    </lineage>
</organism>